<keyword evidence="5" id="KW-0067">ATP-binding</keyword>
<dbReference type="Gene3D" id="3.40.50.300">
    <property type="entry name" value="P-loop containing nucleotide triphosphate hydrolases"/>
    <property type="match status" value="1"/>
</dbReference>
<dbReference type="InterPro" id="IPR027417">
    <property type="entry name" value="P-loop_NTPase"/>
</dbReference>
<comment type="similarity">
    <text evidence="6">Belongs to the AAA ATPase family. Highly divergent.</text>
</comment>
<dbReference type="CDD" id="cd19507">
    <property type="entry name" value="RecA-like_Ycf46-like"/>
    <property type="match status" value="1"/>
</dbReference>
<dbReference type="Gene3D" id="1.10.8.60">
    <property type="match status" value="1"/>
</dbReference>
<name>A0A1G4NWB7_9FLOR</name>
<keyword evidence="2 9" id="KW-0150">Chloroplast</keyword>
<accession>A0A1G4NWB7</accession>
<evidence type="ECO:0000256" key="4">
    <source>
        <dbReference type="ARBA" id="ARBA00022741"/>
    </source>
</evidence>
<evidence type="ECO:0000256" key="2">
    <source>
        <dbReference type="ARBA" id="ARBA00022528"/>
    </source>
</evidence>
<dbReference type="GO" id="GO:0009507">
    <property type="term" value="C:chloroplast"/>
    <property type="evidence" value="ECO:0007669"/>
    <property type="project" value="UniProtKB-SubCell"/>
</dbReference>
<dbReference type="GO" id="GO:0016887">
    <property type="term" value="F:ATP hydrolysis activity"/>
    <property type="evidence" value="ECO:0007669"/>
    <property type="project" value="InterPro"/>
</dbReference>
<dbReference type="InterPro" id="IPR052381">
    <property type="entry name" value="AAA_domain_protein"/>
</dbReference>
<evidence type="ECO:0000256" key="6">
    <source>
        <dbReference type="ARBA" id="ARBA00038088"/>
    </source>
</evidence>
<protein>
    <recommendedName>
        <fullName evidence="7">Uncharacterized AAA domain-containing protein ycf46</fullName>
    </recommendedName>
</protein>
<keyword evidence="3 9" id="KW-0934">Plastid</keyword>
<dbReference type="Pfam" id="PF00004">
    <property type="entry name" value="AAA"/>
    <property type="match status" value="1"/>
</dbReference>
<dbReference type="PANTHER" id="PTHR42960">
    <property type="entry name" value="YCF46 PROTEIN"/>
    <property type="match status" value="1"/>
</dbReference>
<dbReference type="AlphaFoldDB" id="A0A1G4NWB7"/>
<evidence type="ECO:0000256" key="5">
    <source>
        <dbReference type="ARBA" id="ARBA00022840"/>
    </source>
</evidence>
<dbReference type="SMART" id="SM00382">
    <property type="entry name" value="AAA"/>
    <property type="match status" value="1"/>
</dbReference>
<reference evidence="9" key="1">
    <citation type="submission" date="2016-10" db="EMBL/GenBank/DDBJ databases">
        <title>Chloroplast genomes as a tool to resolve red algal phylogenies: a case study in the Nemaliales.</title>
        <authorList>
            <person name="Costa J.F."/>
            <person name="Lin S.M."/>
            <person name="Macaya E.C."/>
            <person name="Fernandez-Garcia C."/>
            <person name="Verbruggen H."/>
        </authorList>
    </citation>
    <scope>NUCLEOTIDE SEQUENCE</scope>
    <source>
        <strain evidence="9">H.1444</strain>
    </source>
</reference>
<evidence type="ECO:0000256" key="7">
    <source>
        <dbReference type="ARBA" id="ARBA00040480"/>
    </source>
</evidence>
<feature type="domain" description="AAA+ ATPase" evidence="8">
    <location>
        <begin position="257"/>
        <end position="392"/>
    </location>
</feature>
<dbReference type="InterPro" id="IPR003959">
    <property type="entry name" value="ATPase_AAA_core"/>
</dbReference>
<organism evidence="9">
    <name type="scientific">Nemalion sp. H.1444</name>
    <dbReference type="NCBI Taxonomy" id="1907586"/>
    <lineage>
        <taxon>Eukaryota</taxon>
        <taxon>Rhodophyta</taxon>
        <taxon>Florideophyceae</taxon>
        <taxon>Nemaliophycidae</taxon>
        <taxon>Nemaliales</taxon>
        <taxon>Nemaliaceae</taxon>
        <taxon>Nemalion</taxon>
    </lineage>
</organism>
<dbReference type="EMBL" id="LT622871">
    <property type="protein sequence ID" value="SCW22914.1"/>
    <property type="molecule type" value="Genomic_DNA"/>
</dbReference>
<dbReference type="SUPFAM" id="SSF52540">
    <property type="entry name" value="P-loop containing nucleoside triphosphate hydrolases"/>
    <property type="match status" value="1"/>
</dbReference>
<comment type="subcellular location">
    <subcellularLocation>
        <location evidence="1">Plastid</location>
        <location evidence="1">Chloroplast</location>
    </subcellularLocation>
</comment>
<evidence type="ECO:0000256" key="1">
    <source>
        <dbReference type="ARBA" id="ARBA00004229"/>
    </source>
</evidence>
<gene>
    <name evidence="9" type="primary">ycf46</name>
    <name evidence="9" type="ORF">H1444_39</name>
</gene>
<evidence type="ECO:0000259" key="8">
    <source>
        <dbReference type="SMART" id="SM00382"/>
    </source>
</evidence>
<dbReference type="PANTHER" id="PTHR42960:SF1">
    <property type="entry name" value="YCF46 PROTEIN"/>
    <property type="match status" value="1"/>
</dbReference>
<keyword evidence="4" id="KW-0547">Nucleotide-binding</keyword>
<dbReference type="InterPro" id="IPR003593">
    <property type="entry name" value="AAA+_ATPase"/>
</dbReference>
<geneLocation type="chloroplast" evidence="9"/>
<sequence length="494" mass="56109">MHFQKELEILVKSSCSLLYIRTHEEDRLESILRDISLNDLSQVVYTWDFVQGYADGSHITRDAQKNPSQALEFIEIFNRDADAIFFLKDFNLFISDMTILRKMRNLSSKLDLSNQMIIISGTDLELPVELSHITHTLVMPLPTKYEILLELKRLLFLLNKNLNNQSLNSIAGILQGLSFSQMKQVIAKVLVSQPNRTFDADIISKEKQKQVEQTSLVEIYTPDVVLKDIGGIDNLKEWLRKRSKSFSELSLNYGLPYPKGILLVGIQGTGKSISAKAIANEWNLPLLRLDIGRLFAGVVGESEANTRNMIQIAEASAPCVLWIDEIDKAFSRHLVSGDSGTSSRVLATLLTWLSEKVSPVFVVATANNITEIPSEVMRKGRFDEVFFLNLPSIHERQKIFEVHLRKVRPNTWHRYDTECCAKYSESFSGAEIQQVVTEAMYTAFNEKRDFNSLDLLNAIDDIIPLAFTDSKNIQRLQNLASLGKFRMASKFSYS</sequence>
<evidence type="ECO:0000313" key="9">
    <source>
        <dbReference type="EMBL" id="SCW22914.1"/>
    </source>
</evidence>
<reference evidence="9" key="2">
    <citation type="submission" date="2016-10" db="EMBL/GenBank/DDBJ databases">
        <authorList>
            <person name="de Groot N.N."/>
        </authorList>
    </citation>
    <scope>NUCLEOTIDE SEQUENCE</scope>
    <source>
        <strain evidence="9">H.1444</strain>
    </source>
</reference>
<evidence type="ECO:0000256" key="3">
    <source>
        <dbReference type="ARBA" id="ARBA00022640"/>
    </source>
</evidence>
<dbReference type="GO" id="GO:0005524">
    <property type="term" value="F:ATP binding"/>
    <property type="evidence" value="ECO:0007669"/>
    <property type="project" value="UniProtKB-KW"/>
</dbReference>
<proteinExistence type="inferred from homology"/>